<dbReference type="SMART" id="SM00947">
    <property type="entry name" value="Pro_CA"/>
    <property type="match status" value="1"/>
</dbReference>
<gene>
    <name evidence="8" type="primary">can</name>
    <name evidence="8" type="ORF">DPBNPPHM_02328</name>
</gene>
<keyword evidence="2 6" id="KW-0479">Metal-binding</keyword>
<proteinExistence type="inferred from homology"/>
<evidence type="ECO:0000256" key="7">
    <source>
        <dbReference type="RuleBase" id="RU003956"/>
    </source>
</evidence>
<dbReference type="AlphaFoldDB" id="A0A5S9QHT3"/>
<dbReference type="OrthoDB" id="9797527at2"/>
<comment type="similarity">
    <text evidence="1 7">Belongs to the beta-class carbonic anhydrase family.</text>
</comment>
<evidence type="ECO:0000256" key="5">
    <source>
        <dbReference type="ARBA" id="ARBA00048348"/>
    </source>
</evidence>
<dbReference type="EMBL" id="CACSII010000019">
    <property type="protein sequence ID" value="CAA0117765.1"/>
    <property type="molecule type" value="Genomic_DNA"/>
</dbReference>
<dbReference type="InterPro" id="IPR001765">
    <property type="entry name" value="Carbonic_anhydrase"/>
</dbReference>
<feature type="binding site" evidence="6">
    <location>
        <position position="40"/>
    </location>
    <ligand>
        <name>Zn(2+)</name>
        <dbReference type="ChEBI" id="CHEBI:29105"/>
    </ligand>
</feature>
<reference evidence="8 9" key="1">
    <citation type="submission" date="2019-11" db="EMBL/GenBank/DDBJ databases">
        <authorList>
            <person name="Holert J."/>
        </authorList>
    </citation>
    <scope>NUCLEOTIDE SEQUENCE [LARGE SCALE GENOMIC DNA]</scope>
    <source>
        <strain evidence="8">BC5_2</strain>
    </source>
</reference>
<dbReference type="InterPro" id="IPR015892">
    <property type="entry name" value="Carbonic_anhydrase_CS"/>
</dbReference>
<dbReference type="GO" id="GO:0071244">
    <property type="term" value="P:cellular response to carbon dioxide"/>
    <property type="evidence" value="ECO:0007669"/>
    <property type="project" value="TreeGrafter"/>
</dbReference>
<dbReference type="CDD" id="cd00883">
    <property type="entry name" value="beta_CA_cladeA"/>
    <property type="match status" value="1"/>
</dbReference>
<dbReference type="Proteomes" id="UP000434580">
    <property type="component" value="Unassembled WGS sequence"/>
</dbReference>
<evidence type="ECO:0000256" key="4">
    <source>
        <dbReference type="ARBA" id="ARBA00023239"/>
    </source>
</evidence>
<dbReference type="GO" id="GO:0034599">
    <property type="term" value="P:cellular response to oxidative stress"/>
    <property type="evidence" value="ECO:0007669"/>
    <property type="project" value="TreeGrafter"/>
</dbReference>
<keyword evidence="4 7" id="KW-0456">Lyase</keyword>
<dbReference type="EC" id="4.2.1.1" evidence="7"/>
<evidence type="ECO:0000256" key="1">
    <source>
        <dbReference type="ARBA" id="ARBA00006217"/>
    </source>
</evidence>
<evidence type="ECO:0000256" key="6">
    <source>
        <dbReference type="PIRSR" id="PIRSR601765-1"/>
    </source>
</evidence>
<keyword evidence="3 6" id="KW-0862">Zinc</keyword>
<dbReference type="InterPro" id="IPR036874">
    <property type="entry name" value="Carbonic_anhydrase_sf"/>
</dbReference>
<sequence>MLSDLIKFNKRWSESIARQDPTYFETLSESQAPEYLWIGCSDSRVPAESILGLKPGELFVHRNVANQIQVDDNNSMSVLQFAVTALKVKHIIVCGHSGCGGINASLNRAGTDYLEGWLKPIVQIADENQAVLDTIEDESERVFELARMNVRYQIKLLKSHPIVNEAWAAGSELNLHGWMFDICTGQLEDLKVSCSGN</sequence>
<dbReference type="PANTHER" id="PTHR11002:SF76">
    <property type="entry name" value="CARBONIC ANHYDRASE"/>
    <property type="match status" value="1"/>
</dbReference>
<name>A0A5S9QHT3_9GAMM</name>
<dbReference type="PANTHER" id="PTHR11002">
    <property type="entry name" value="CARBONIC ANHYDRASE"/>
    <property type="match status" value="1"/>
</dbReference>
<dbReference type="FunFam" id="3.40.1050.10:FF:000001">
    <property type="entry name" value="Carbonic anhydrase"/>
    <property type="match status" value="1"/>
</dbReference>
<comment type="function">
    <text evidence="7">Reversible hydration of carbon dioxide.</text>
</comment>
<feature type="binding site" evidence="6">
    <location>
        <position position="99"/>
    </location>
    <ligand>
        <name>Zn(2+)</name>
        <dbReference type="ChEBI" id="CHEBI:29105"/>
    </ligand>
</feature>
<dbReference type="GO" id="GO:0008270">
    <property type="term" value="F:zinc ion binding"/>
    <property type="evidence" value="ECO:0007669"/>
    <property type="project" value="UniProtKB-UniRule"/>
</dbReference>
<dbReference type="SUPFAM" id="SSF53056">
    <property type="entry name" value="beta-carbonic anhydrase, cab"/>
    <property type="match status" value="1"/>
</dbReference>
<evidence type="ECO:0000256" key="3">
    <source>
        <dbReference type="ARBA" id="ARBA00022833"/>
    </source>
</evidence>
<evidence type="ECO:0000313" key="8">
    <source>
        <dbReference type="EMBL" id="CAA0117765.1"/>
    </source>
</evidence>
<feature type="binding site" evidence="6">
    <location>
        <position position="42"/>
    </location>
    <ligand>
        <name>Zn(2+)</name>
        <dbReference type="ChEBI" id="CHEBI:29105"/>
    </ligand>
</feature>
<accession>A0A5S9QHT3</accession>
<comment type="catalytic activity">
    <reaction evidence="5 7">
        <text>hydrogencarbonate + H(+) = CO2 + H2O</text>
        <dbReference type="Rhea" id="RHEA:10748"/>
        <dbReference type="ChEBI" id="CHEBI:15377"/>
        <dbReference type="ChEBI" id="CHEBI:15378"/>
        <dbReference type="ChEBI" id="CHEBI:16526"/>
        <dbReference type="ChEBI" id="CHEBI:17544"/>
        <dbReference type="EC" id="4.2.1.1"/>
    </reaction>
</comment>
<dbReference type="Pfam" id="PF00484">
    <property type="entry name" value="Pro_CA"/>
    <property type="match status" value="1"/>
</dbReference>
<evidence type="ECO:0000256" key="2">
    <source>
        <dbReference type="ARBA" id="ARBA00022723"/>
    </source>
</evidence>
<protein>
    <recommendedName>
        <fullName evidence="7">Carbonic anhydrase</fullName>
        <ecNumber evidence="7">4.2.1.1</ecNumber>
    </recommendedName>
    <alternativeName>
        <fullName evidence="7">Carbonate dehydratase</fullName>
    </alternativeName>
</protein>
<dbReference type="GO" id="GO:0004089">
    <property type="term" value="F:carbonate dehydratase activity"/>
    <property type="evidence" value="ECO:0007669"/>
    <property type="project" value="UniProtKB-UniRule"/>
</dbReference>
<dbReference type="PROSITE" id="PS00704">
    <property type="entry name" value="PROK_CO2_ANHYDRASE_1"/>
    <property type="match status" value="1"/>
</dbReference>
<feature type="binding site" evidence="6">
    <location>
        <position position="96"/>
    </location>
    <ligand>
        <name>Zn(2+)</name>
        <dbReference type="ChEBI" id="CHEBI:29105"/>
    </ligand>
</feature>
<comment type="cofactor">
    <cofactor evidence="6">
        <name>Zn(2+)</name>
        <dbReference type="ChEBI" id="CHEBI:29105"/>
    </cofactor>
    <text evidence="6">Binds 1 zinc ion per subunit.</text>
</comment>
<dbReference type="PROSITE" id="PS00705">
    <property type="entry name" value="PROK_CO2_ANHYDRASE_2"/>
    <property type="match status" value="1"/>
</dbReference>
<organism evidence="8 9">
    <name type="scientific">BD1-7 clade bacterium</name>
    <dbReference type="NCBI Taxonomy" id="2029982"/>
    <lineage>
        <taxon>Bacteria</taxon>
        <taxon>Pseudomonadati</taxon>
        <taxon>Pseudomonadota</taxon>
        <taxon>Gammaproteobacteria</taxon>
        <taxon>Cellvibrionales</taxon>
        <taxon>Spongiibacteraceae</taxon>
        <taxon>BD1-7 clade</taxon>
    </lineage>
</organism>
<dbReference type="Gene3D" id="3.40.1050.10">
    <property type="entry name" value="Carbonic anhydrase"/>
    <property type="match status" value="1"/>
</dbReference>
<dbReference type="GO" id="GO:0015976">
    <property type="term" value="P:carbon utilization"/>
    <property type="evidence" value="ECO:0007669"/>
    <property type="project" value="InterPro"/>
</dbReference>
<evidence type="ECO:0000313" key="9">
    <source>
        <dbReference type="Proteomes" id="UP000434580"/>
    </source>
</evidence>